<sequence length="739" mass="82789">MSTKMIPSSGVLHRSSFKVLQTNDGRTLVENTLRLDMNGDEPSTMLVISDREVKVQEREDALPTSANTITSTTDIMGVVGLLSLVYGQYLVGITSRSLAATIQSHKIWRIKTGIVIPVAGTIYPASPENLDDTVLAQYFADKKLLEHIRSILDSGQLYYSSTYDLTHSMQHNFIANTTTSSDTRIDDRYFFNLHMQSALISAATPKRDTHPWVLKIIAGFAGSIDIDYNPNLEGNSLLSENQKEITSKSYTLTLVSRLSHCRLGTRYMRRGIDEEGNAANSVEMEQIVFDHDFVKNKLISSFVQIRGSVPLLWTQKLDLSYRPALKIADTSSEESWTPVQKHYTDLKHQYIGERLLSSNADHGKVVCVNLLDDTGFEKPLTETFESTVQRFKDPKVTYESFPLNKWCKRMKYDNMDILLDRVRIRLLNNGSFSAEGEVPSLHSKGSLKLLQLQTGVARISCLDSLDRTNLTCSIFARYMIAFQVQNLSPGMLSCKSSPSTGVSSSDIYDTAADVRRTLSCNLSSLTNIWADSGDAISLLYAGTRALKADITRTGERQVIRGSINDGINSLTRYYLNNFSDGRKQDAYDIWSGKVTPVCIDELVAEEGVKQVRRLREPLIAKSKAISALLPRSVIDSTETFLFEIKEFLIQPATKTCTDTKKSKSKPVHMDEHGVSHTKVGFAIYLMRLYAPTRITNVVDFCIAGWISWHILILVKLFKIDGQNVVSNAHLTVDHAHFKK</sequence>
<dbReference type="EMBL" id="DS022300">
    <property type="protein sequence ID" value="OAJ36585.1"/>
    <property type="molecule type" value="Genomic_DNA"/>
</dbReference>
<dbReference type="OrthoDB" id="405996at2759"/>
<reference evidence="2 3" key="1">
    <citation type="submission" date="2006-10" db="EMBL/GenBank/DDBJ databases">
        <title>The Genome Sequence of Batrachochytrium dendrobatidis JEL423.</title>
        <authorList>
            <consortium name="The Broad Institute Genome Sequencing Platform"/>
            <person name="Birren B."/>
            <person name="Lander E."/>
            <person name="Galagan J."/>
            <person name="Cuomo C."/>
            <person name="Devon K."/>
            <person name="Jaffe D."/>
            <person name="Butler J."/>
            <person name="Alvarez P."/>
            <person name="Gnerre S."/>
            <person name="Grabherr M."/>
            <person name="Kleber M."/>
            <person name="Mauceli E."/>
            <person name="Brockman W."/>
            <person name="Young S."/>
            <person name="LaButti K."/>
            <person name="Sykes S."/>
            <person name="DeCaprio D."/>
            <person name="Crawford M."/>
            <person name="Koehrsen M."/>
            <person name="Engels R."/>
            <person name="Montgomery P."/>
            <person name="Pearson M."/>
            <person name="Howarth C."/>
            <person name="Larson L."/>
            <person name="White J."/>
            <person name="O'Leary S."/>
            <person name="Kodira C."/>
            <person name="Zeng Q."/>
            <person name="Yandava C."/>
            <person name="Alvarado L."/>
            <person name="Longcore J."/>
            <person name="James T."/>
        </authorList>
    </citation>
    <scope>NUCLEOTIDE SEQUENCE [LARGE SCALE GENOMIC DNA]</scope>
    <source>
        <strain evidence="2 3">JEL423</strain>
    </source>
</reference>
<dbReference type="STRING" id="403673.A0A177WA08"/>
<evidence type="ECO:0000313" key="2">
    <source>
        <dbReference type="EMBL" id="OAJ36585.1"/>
    </source>
</evidence>
<organism evidence="2 3">
    <name type="scientific">Batrachochytrium dendrobatidis (strain JEL423)</name>
    <dbReference type="NCBI Taxonomy" id="403673"/>
    <lineage>
        <taxon>Eukaryota</taxon>
        <taxon>Fungi</taxon>
        <taxon>Fungi incertae sedis</taxon>
        <taxon>Chytridiomycota</taxon>
        <taxon>Chytridiomycota incertae sedis</taxon>
        <taxon>Chytridiomycetes</taxon>
        <taxon>Rhizophydiales</taxon>
        <taxon>Rhizophydiales incertae sedis</taxon>
        <taxon>Batrachochytrium</taxon>
    </lineage>
</organism>
<reference evidence="2 3" key="2">
    <citation type="submission" date="2016-05" db="EMBL/GenBank/DDBJ databases">
        <title>Lineage-specific infection strategies underlie the spectrum of fungal disease in amphibians.</title>
        <authorList>
            <person name="Cuomo C.A."/>
            <person name="Farrer R.A."/>
            <person name="James T."/>
            <person name="Longcore J."/>
            <person name="Birren B."/>
        </authorList>
    </citation>
    <scope>NUCLEOTIDE SEQUENCE [LARGE SCALE GENOMIC DNA]</scope>
    <source>
        <strain evidence="2 3">JEL423</strain>
    </source>
</reference>
<dbReference type="InterPro" id="IPR002013">
    <property type="entry name" value="SAC_dom"/>
</dbReference>
<dbReference type="PANTHER" id="PTHR45662">
    <property type="entry name" value="PHOSPHATIDYLINOSITIDE PHOSPHATASE SAC1"/>
    <property type="match status" value="1"/>
</dbReference>
<dbReference type="AlphaFoldDB" id="A0A177WA08"/>
<dbReference type="GO" id="GO:0043812">
    <property type="term" value="F:phosphatidylinositol-4-phosphate phosphatase activity"/>
    <property type="evidence" value="ECO:0007669"/>
    <property type="project" value="TreeGrafter"/>
</dbReference>
<accession>A0A177WA08</accession>
<dbReference type="PANTHER" id="PTHR45662:SF2">
    <property type="entry name" value="PHOSPHATIDYLINOSITOL-3-PHOSPHATASE SAC1"/>
    <property type="match status" value="1"/>
</dbReference>
<gene>
    <name evidence="2" type="ORF">BDEG_20747</name>
</gene>
<dbReference type="PROSITE" id="PS50275">
    <property type="entry name" value="SAC"/>
    <property type="match status" value="1"/>
</dbReference>
<feature type="domain" description="SAC" evidence="1">
    <location>
        <begin position="148"/>
        <end position="542"/>
    </location>
</feature>
<dbReference type="Proteomes" id="UP000077115">
    <property type="component" value="Unassembled WGS sequence"/>
</dbReference>
<dbReference type="GO" id="GO:0046856">
    <property type="term" value="P:phosphatidylinositol dephosphorylation"/>
    <property type="evidence" value="ECO:0007669"/>
    <property type="project" value="TreeGrafter"/>
</dbReference>
<dbReference type="VEuPathDB" id="FungiDB:BDEG_20747"/>
<protein>
    <recommendedName>
        <fullName evidence="1">SAC domain-containing protein</fullName>
    </recommendedName>
</protein>
<name>A0A177WA08_BATDL</name>
<proteinExistence type="predicted"/>
<dbReference type="eggNOG" id="KOG1889">
    <property type="taxonomic scope" value="Eukaryota"/>
</dbReference>
<dbReference type="GO" id="GO:0005783">
    <property type="term" value="C:endoplasmic reticulum"/>
    <property type="evidence" value="ECO:0007669"/>
    <property type="project" value="TreeGrafter"/>
</dbReference>
<dbReference type="Pfam" id="PF02383">
    <property type="entry name" value="Syja_N"/>
    <property type="match status" value="1"/>
</dbReference>
<evidence type="ECO:0000259" key="1">
    <source>
        <dbReference type="PROSITE" id="PS50275"/>
    </source>
</evidence>
<evidence type="ECO:0000313" key="3">
    <source>
        <dbReference type="Proteomes" id="UP000077115"/>
    </source>
</evidence>